<sequence>MSAVKHSLVCIFLILLVCATLRVDGRYLPTRSDSSRYERIKEVLRALLELNDAEFQNSRQNFAYDDVMRSKRDASNQHPSSPVHV</sequence>
<dbReference type="OMA" id="QNFAYDD"/>
<reference evidence="3 4" key="1">
    <citation type="submission" date="2013-11" db="EMBL/GenBank/DDBJ databases">
        <title>Genome sequencing of Stegodyphus mimosarum.</title>
        <authorList>
            <person name="Bechsgaard J."/>
        </authorList>
    </citation>
    <scope>NUCLEOTIDE SEQUENCE [LARGE SCALE GENOMIC DNA]</scope>
</reference>
<evidence type="ECO:0000256" key="2">
    <source>
        <dbReference type="SAM" id="SignalP"/>
    </source>
</evidence>
<feature type="non-terminal residue" evidence="3">
    <location>
        <position position="85"/>
    </location>
</feature>
<keyword evidence="4" id="KW-1185">Reference proteome</keyword>
<dbReference type="AlphaFoldDB" id="A0A087TLT2"/>
<feature type="region of interest" description="Disordered" evidence="1">
    <location>
        <begin position="66"/>
        <end position="85"/>
    </location>
</feature>
<evidence type="ECO:0000256" key="1">
    <source>
        <dbReference type="SAM" id="MobiDB-lite"/>
    </source>
</evidence>
<dbReference type="EMBL" id="KK115796">
    <property type="protein sequence ID" value="KFM66071.1"/>
    <property type="molecule type" value="Genomic_DNA"/>
</dbReference>
<feature type="compositionally biased region" description="Basic and acidic residues" evidence="1">
    <location>
        <begin position="66"/>
        <end position="75"/>
    </location>
</feature>
<evidence type="ECO:0000313" key="4">
    <source>
        <dbReference type="Proteomes" id="UP000054359"/>
    </source>
</evidence>
<dbReference type="Proteomes" id="UP000054359">
    <property type="component" value="Unassembled WGS sequence"/>
</dbReference>
<feature type="chain" id="PRO_5001829767" evidence="2">
    <location>
        <begin position="26"/>
        <end position="85"/>
    </location>
</feature>
<proteinExistence type="predicted"/>
<gene>
    <name evidence="3" type="ORF">X975_05262</name>
</gene>
<dbReference type="OrthoDB" id="6409568at2759"/>
<protein>
    <submittedName>
        <fullName evidence="3">Uncharacterized protein</fullName>
    </submittedName>
</protein>
<feature type="compositionally biased region" description="Polar residues" evidence="1">
    <location>
        <begin position="76"/>
        <end position="85"/>
    </location>
</feature>
<name>A0A087TLT2_STEMI</name>
<evidence type="ECO:0000313" key="3">
    <source>
        <dbReference type="EMBL" id="KFM66071.1"/>
    </source>
</evidence>
<keyword evidence="2" id="KW-0732">Signal</keyword>
<feature type="signal peptide" evidence="2">
    <location>
        <begin position="1"/>
        <end position="25"/>
    </location>
</feature>
<organism evidence="3 4">
    <name type="scientific">Stegodyphus mimosarum</name>
    <name type="common">African social velvet spider</name>
    <dbReference type="NCBI Taxonomy" id="407821"/>
    <lineage>
        <taxon>Eukaryota</taxon>
        <taxon>Metazoa</taxon>
        <taxon>Ecdysozoa</taxon>
        <taxon>Arthropoda</taxon>
        <taxon>Chelicerata</taxon>
        <taxon>Arachnida</taxon>
        <taxon>Araneae</taxon>
        <taxon>Araneomorphae</taxon>
        <taxon>Entelegynae</taxon>
        <taxon>Eresoidea</taxon>
        <taxon>Eresidae</taxon>
        <taxon>Stegodyphus</taxon>
    </lineage>
</organism>
<accession>A0A087TLT2</accession>